<feature type="region of interest" description="Disordered" evidence="6">
    <location>
        <begin position="1593"/>
        <end position="1613"/>
    </location>
</feature>
<evidence type="ECO:0000256" key="6">
    <source>
        <dbReference type="SAM" id="MobiDB-lite"/>
    </source>
</evidence>
<feature type="transmembrane region" description="Helical" evidence="7">
    <location>
        <begin position="1409"/>
        <end position="1436"/>
    </location>
</feature>
<keyword evidence="2 7" id="KW-0812">Transmembrane</keyword>
<feature type="domain" description="Ion transport" evidence="8">
    <location>
        <begin position="1221"/>
        <end position="1447"/>
    </location>
</feature>
<keyword evidence="5 7" id="KW-0472">Membrane</keyword>
<dbReference type="InterPro" id="IPR024862">
    <property type="entry name" value="TRPV"/>
</dbReference>
<evidence type="ECO:0000313" key="10">
    <source>
        <dbReference type="Proteomes" id="UP000039865"/>
    </source>
</evidence>
<evidence type="ECO:0000256" key="7">
    <source>
        <dbReference type="SAM" id="Phobius"/>
    </source>
</evidence>
<keyword evidence="3" id="KW-0677">Repeat</keyword>
<evidence type="ECO:0000313" key="9">
    <source>
        <dbReference type="EMBL" id="CDW78608.1"/>
    </source>
</evidence>
<proteinExistence type="predicted"/>
<name>A0A078ACP2_STYLE</name>
<feature type="transmembrane region" description="Helical" evidence="7">
    <location>
        <begin position="1352"/>
        <end position="1371"/>
    </location>
</feature>
<keyword evidence="10" id="KW-1185">Reference proteome</keyword>
<dbReference type="GO" id="GO:0005886">
    <property type="term" value="C:plasma membrane"/>
    <property type="evidence" value="ECO:0007669"/>
    <property type="project" value="TreeGrafter"/>
</dbReference>
<evidence type="ECO:0000256" key="1">
    <source>
        <dbReference type="ARBA" id="ARBA00004141"/>
    </source>
</evidence>
<dbReference type="OrthoDB" id="437584at2759"/>
<evidence type="ECO:0000256" key="5">
    <source>
        <dbReference type="ARBA" id="ARBA00023136"/>
    </source>
</evidence>
<dbReference type="InterPro" id="IPR005821">
    <property type="entry name" value="Ion_trans_dom"/>
</dbReference>
<dbReference type="GO" id="GO:0005216">
    <property type="term" value="F:monoatomic ion channel activity"/>
    <property type="evidence" value="ECO:0007669"/>
    <property type="project" value="InterPro"/>
</dbReference>
<gene>
    <name evidence="9" type="primary">Contig19236.g20396</name>
    <name evidence="9" type="ORF">STYLEM_7588</name>
</gene>
<feature type="transmembrane region" description="Helical" evidence="7">
    <location>
        <begin position="1241"/>
        <end position="1260"/>
    </location>
</feature>
<reference evidence="9 10" key="1">
    <citation type="submission" date="2014-06" db="EMBL/GenBank/DDBJ databases">
        <authorList>
            <person name="Swart Estienne"/>
        </authorList>
    </citation>
    <scope>NUCLEOTIDE SEQUENCE [LARGE SCALE GENOMIC DNA]</scope>
    <source>
        <strain evidence="9 10">130c</strain>
    </source>
</reference>
<dbReference type="Proteomes" id="UP000039865">
    <property type="component" value="Unassembled WGS sequence"/>
</dbReference>
<feature type="compositionally biased region" description="Polar residues" evidence="6">
    <location>
        <begin position="1596"/>
        <end position="1607"/>
    </location>
</feature>
<keyword evidence="4 7" id="KW-1133">Transmembrane helix</keyword>
<evidence type="ECO:0000256" key="3">
    <source>
        <dbReference type="ARBA" id="ARBA00022737"/>
    </source>
</evidence>
<accession>A0A078ACP2</accession>
<evidence type="ECO:0000259" key="8">
    <source>
        <dbReference type="Pfam" id="PF00520"/>
    </source>
</evidence>
<feature type="transmembrane region" description="Helical" evidence="7">
    <location>
        <begin position="1210"/>
        <end position="1229"/>
    </location>
</feature>
<sequence length="1613" mass="189080">MTIETTDIYQIHKIFKFKEGSSFANDYVCLVLKVIPKQLIDFYGGQYLFQIWKNKERLFQHAHQSQVCQFYGTKTEIVYLTEGERQNIIIIRPYLNQQLEIVNPFFNSEGVKLFVNDEYLIVSQENKLMGISLEQILEMNNVVYTDPLVEYENEFENMLSLNESGSSNSSLLRGTAQYKSGMNINLKSFQDQDQTRSEDEIQRTNFIQFMRAEIQPDLTILAVDYDLRLGHNIMVYASNKSKVEIIIYELKVQEEQIQVTKICDHLIKQLEDQNDSIISIQMIRKNMSYFISGFITRKGKVFFLMNLEHKYSHIEETITNIEMTNGYLLSIMKEKFTRLHGLSQWLHYISQKRQTVEVFDRQQLEYDKRENYFGRQENEIMSINFMNINHNQVYDILAQYEGKYMTKLILYELQAKIIPIKSQICNSLYTIDHVMTQCDYLKFREYGGCKMTIMFQGQKNDKPERSIIFGSNENSRIVEIVNDIDYRYRLVSVPSASVNMLFLADTISKSLMVFSLSDVNQVLDQKDLWDYLTLKVENFDYLSCNSYFLDSGNLYYLHEGNMVEINLNSGKKFTFDFKGNIKALLVIEGKSVYLRCHGDFLYYFDLDWIFNKEIEEIYENSDRMLISDRYAKLVWSPIVDCESLLIYKFEFDILANKIATFSSPWTIQIFNPMNQAKTDLIASHDFCHRFLTFNVHKNSPSTYLNTVVALDNQRNELKIWSSGTGFLKDRVSIKNHDYKGFQFLNYWGNQSLIFKVIFNGSKVTFLLKKIENEKVEKIQDLHINLNVPVPLFFSPDFSTYIDYNDQLKELQLYQLKRNSEDEGYSTLHKYQRVEISNQIDINDIMFCGKTHVPFINLESNDRITYFTKMMSIQSIPLFQIAKDNKHLIDETFIQAESMAMFQRTLNAPRDMVLASLTSEETIQLTQDLKKRFFVHNGKFAAMNQSFDTFILGNLRTVQSFTFYHWRVIDLLENDQLDIEHLSVEVIQELLNVVLPNGDTMIHILIKSNIAQFEKLLKVIENARAEGNTEIKLHFMPNLLGITPLHLCIKNQYSKAAGSILMEIGNNALDDHVKFIKNTFADLLVICPLALGDYLDMRLITPPWALTYTKGHLIKVNGSDFAVLPSNLRPIDEEELNQQLFQQDDGDEDKDVRMPMIFQIADLPCFHHFNCEQSMQFLKQLSLSHDVETLFGRKYIQAMLEMRLPLIRRAIVFKVFLPYLIYLILFSVYSQFLMFNDDMTSFVFSNIIEFMMIVKTIFFLLNTKKQFNNLEQNIYTCKMWNYFDIFPKFLVIISIILKFFDDVGALTVQSEINVLNSFASFSLWINLLYFCRIFRRTGHLIQMIIEVVKDMKYFLGIVFLTLMSFSGAFFILSKNNDDTKEFITSFFESNAFVYRLILGDFDTTNFGEKYVVIVWMFFMLATLFLIIIMLNLLIAIISDTFERVQGQAKQRMYKEFAQLIIENIHLLSEEEKTAYDQKGQYLYIASLEIDENSSSDIWEGKISEIKKLILKKTDQMTETLECNIKHKSKNIDQNSQMLKKINANMVSLKIQMKNNLDQQIKSLQDKHQSDVSLLKNQLDKITLMMEAQVQEKKKKSSNIFSSMLPSSRSEIKKF</sequence>
<feature type="transmembrane region" description="Helical" evidence="7">
    <location>
        <begin position="1311"/>
        <end position="1331"/>
    </location>
</feature>
<dbReference type="Pfam" id="PF00520">
    <property type="entry name" value="Ion_trans"/>
    <property type="match status" value="1"/>
</dbReference>
<organism evidence="9 10">
    <name type="scientific">Stylonychia lemnae</name>
    <name type="common">Ciliate</name>
    <dbReference type="NCBI Taxonomy" id="5949"/>
    <lineage>
        <taxon>Eukaryota</taxon>
        <taxon>Sar</taxon>
        <taxon>Alveolata</taxon>
        <taxon>Ciliophora</taxon>
        <taxon>Intramacronucleata</taxon>
        <taxon>Spirotrichea</taxon>
        <taxon>Stichotrichia</taxon>
        <taxon>Sporadotrichida</taxon>
        <taxon>Oxytrichidae</taxon>
        <taxon>Stylonychinae</taxon>
        <taxon>Stylonychia</taxon>
    </lineage>
</organism>
<evidence type="ECO:0000256" key="2">
    <source>
        <dbReference type="ARBA" id="ARBA00022692"/>
    </source>
</evidence>
<dbReference type="GO" id="GO:0098703">
    <property type="term" value="P:calcium ion import across plasma membrane"/>
    <property type="evidence" value="ECO:0007669"/>
    <property type="project" value="TreeGrafter"/>
</dbReference>
<dbReference type="InParanoid" id="A0A078ACP2"/>
<dbReference type="PANTHER" id="PTHR10582">
    <property type="entry name" value="TRANSIENT RECEPTOR POTENTIAL ION CHANNEL PROTEIN"/>
    <property type="match status" value="1"/>
</dbReference>
<dbReference type="PANTHER" id="PTHR10582:SF2">
    <property type="entry name" value="INACTIVE"/>
    <property type="match status" value="1"/>
</dbReference>
<comment type="subcellular location">
    <subcellularLocation>
        <location evidence="1">Membrane</location>
        <topology evidence="1">Multi-pass membrane protein</topology>
    </subcellularLocation>
</comment>
<dbReference type="EMBL" id="CCKQ01007246">
    <property type="protein sequence ID" value="CDW78608.1"/>
    <property type="molecule type" value="Genomic_DNA"/>
</dbReference>
<evidence type="ECO:0000256" key="4">
    <source>
        <dbReference type="ARBA" id="ARBA00022989"/>
    </source>
</evidence>
<protein>
    <submittedName>
        <fullName evidence="9">Wd-40 repeat protein</fullName>
    </submittedName>
</protein>